<dbReference type="AlphaFoldDB" id="A0A0R1HW19"/>
<dbReference type="PATRIC" id="fig|1302272.5.peg.2504"/>
<dbReference type="InterPro" id="IPR015366">
    <property type="entry name" value="S53_propep"/>
</dbReference>
<dbReference type="GO" id="GO:0006508">
    <property type="term" value="P:proteolysis"/>
    <property type="evidence" value="ECO:0007669"/>
    <property type="project" value="InterPro"/>
</dbReference>
<dbReference type="SUPFAM" id="SSF54897">
    <property type="entry name" value="Protease propeptides/inhibitors"/>
    <property type="match status" value="1"/>
</dbReference>
<dbReference type="Proteomes" id="UP000050911">
    <property type="component" value="Unassembled WGS sequence"/>
</dbReference>
<dbReference type="EMBL" id="AZCX01000008">
    <property type="protein sequence ID" value="KRK47530.1"/>
    <property type="molecule type" value="Genomic_DNA"/>
</dbReference>
<dbReference type="SUPFAM" id="SSF52743">
    <property type="entry name" value="Subtilisin-like"/>
    <property type="match status" value="1"/>
</dbReference>
<evidence type="ECO:0000259" key="2">
    <source>
        <dbReference type="SMART" id="SM00944"/>
    </source>
</evidence>
<comment type="caution">
    <text evidence="3">The sequence shown here is derived from an EMBL/GenBank/DDBJ whole genome shotgun (WGS) entry which is preliminary data.</text>
</comment>
<dbReference type="STRING" id="1302272.FC96_GL002456"/>
<keyword evidence="1" id="KW-0732">Signal</keyword>
<dbReference type="InterPro" id="IPR050819">
    <property type="entry name" value="Tripeptidyl-peptidase_I"/>
</dbReference>
<dbReference type="Pfam" id="PF09286">
    <property type="entry name" value="Pro-kuma_activ"/>
    <property type="match status" value="1"/>
</dbReference>
<proteinExistence type="predicted"/>
<feature type="signal peptide" evidence="1">
    <location>
        <begin position="1"/>
        <end position="32"/>
    </location>
</feature>
<dbReference type="PANTHER" id="PTHR14218">
    <property type="entry name" value="PROTEASE S8 TRIPEPTIDYL PEPTIDASE I CLN2"/>
    <property type="match status" value="1"/>
</dbReference>
<keyword evidence="4" id="KW-1185">Reference proteome</keyword>
<accession>A0A0R1HW19</accession>
<dbReference type="GO" id="GO:0004252">
    <property type="term" value="F:serine-type endopeptidase activity"/>
    <property type="evidence" value="ECO:0007669"/>
    <property type="project" value="InterPro"/>
</dbReference>
<gene>
    <name evidence="3" type="ORF">FC96_GL002456</name>
</gene>
<sequence length="371" mass="40207">MMKHQLLRFSLALVGGAVFGGLTGGFAPQANAATTSVSIALKPQNQQALTDAVYDTVDPTSPNYHHYLSAGEVANQFGRSDSDIAAFKRYFKKYKLQTSVYRGHFYIQVRGSYTNLVKAFKAKRSQHGKTKITTYQLPVNLKKQVLAVVGLNAKKTATKRSHKTTTSIKLAAQKPNTDLSGTEFSKKYGATKFTSHYQVDQLYKRGLAGAGQQIGLIAGSDFKTGDVKRYLTENGISADTSRIHKHYVGPKKDIQGTLTDNSFRPAQVETTLDVEQAASVAPGAQIQTYLFPLNSNAVSGDAGYLNGYAYAIADNKVKQISSSYGYANELVGMDAWASVTPKQYNAAFNALFQQAALQGITLFNASGDHGP</sequence>
<dbReference type="SMART" id="SM00944">
    <property type="entry name" value="Pro-kuma_activ"/>
    <property type="match status" value="1"/>
</dbReference>
<organism evidence="3 4">
    <name type="scientific">Secundilactobacillus kimchicus JCM 15530</name>
    <dbReference type="NCBI Taxonomy" id="1302272"/>
    <lineage>
        <taxon>Bacteria</taxon>
        <taxon>Bacillati</taxon>
        <taxon>Bacillota</taxon>
        <taxon>Bacilli</taxon>
        <taxon>Lactobacillales</taxon>
        <taxon>Lactobacillaceae</taxon>
        <taxon>Secundilactobacillus</taxon>
    </lineage>
</organism>
<feature type="chain" id="PRO_5006405390" evidence="1">
    <location>
        <begin position="33"/>
        <end position="371"/>
    </location>
</feature>
<evidence type="ECO:0000256" key="1">
    <source>
        <dbReference type="SAM" id="SignalP"/>
    </source>
</evidence>
<dbReference type="PANTHER" id="PTHR14218:SF15">
    <property type="entry name" value="TRIPEPTIDYL-PEPTIDASE 1"/>
    <property type="match status" value="1"/>
</dbReference>
<dbReference type="GO" id="GO:0008240">
    <property type="term" value="F:tripeptidyl-peptidase activity"/>
    <property type="evidence" value="ECO:0007669"/>
    <property type="project" value="TreeGrafter"/>
</dbReference>
<feature type="domain" description="Peptidase S53 activation" evidence="2">
    <location>
        <begin position="14"/>
        <end position="154"/>
    </location>
</feature>
<dbReference type="CDD" id="cd11377">
    <property type="entry name" value="Pro-peptidase_S53"/>
    <property type="match status" value="1"/>
</dbReference>
<protein>
    <submittedName>
        <fullName evidence="3">Peptidase S53</fullName>
    </submittedName>
</protein>
<dbReference type="Gene3D" id="3.40.50.200">
    <property type="entry name" value="Peptidase S8/S53 domain"/>
    <property type="match status" value="1"/>
</dbReference>
<evidence type="ECO:0000313" key="4">
    <source>
        <dbReference type="Proteomes" id="UP000050911"/>
    </source>
</evidence>
<dbReference type="RefSeq" id="WP_235804751.1">
    <property type="nucleotide sequence ID" value="NZ_AZCX01000008.1"/>
</dbReference>
<name>A0A0R1HW19_9LACO</name>
<evidence type="ECO:0000313" key="3">
    <source>
        <dbReference type="EMBL" id="KRK47530.1"/>
    </source>
</evidence>
<dbReference type="InterPro" id="IPR036852">
    <property type="entry name" value="Peptidase_S8/S53_dom_sf"/>
</dbReference>
<reference evidence="3 4" key="1">
    <citation type="journal article" date="2015" name="Genome Announc.">
        <title>Expanding the biotechnology potential of lactobacilli through comparative genomics of 213 strains and associated genera.</title>
        <authorList>
            <person name="Sun Z."/>
            <person name="Harris H.M."/>
            <person name="McCann A."/>
            <person name="Guo C."/>
            <person name="Argimon S."/>
            <person name="Zhang W."/>
            <person name="Yang X."/>
            <person name="Jeffery I.B."/>
            <person name="Cooney J.C."/>
            <person name="Kagawa T.F."/>
            <person name="Liu W."/>
            <person name="Song Y."/>
            <person name="Salvetti E."/>
            <person name="Wrobel A."/>
            <person name="Rasinkangas P."/>
            <person name="Parkhill J."/>
            <person name="Rea M.C."/>
            <person name="O'Sullivan O."/>
            <person name="Ritari J."/>
            <person name="Douillard F.P."/>
            <person name="Paul Ross R."/>
            <person name="Yang R."/>
            <person name="Briner A.E."/>
            <person name="Felis G.E."/>
            <person name="de Vos W.M."/>
            <person name="Barrangou R."/>
            <person name="Klaenhammer T.R."/>
            <person name="Caufield P.W."/>
            <person name="Cui Y."/>
            <person name="Zhang H."/>
            <person name="O'Toole P.W."/>
        </authorList>
    </citation>
    <scope>NUCLEOTIDE SEQUENCE [LARGE SCALE GENOMIC DNA]</scope>
    <source>
        <strain evidence="3 4">JCM 15530</strain>
    </source>
</reference>